<dbReference type="GO" id="GO:0005840">
    <property type="term" value="C:ribosome"/>
    <property type="evidence" value="ECO:0007669"/>
    <property type="project" value="UniProtKB-KW"/>
</dbReference>
<evidence type="ECO:0000256" key="3">
    <source>
        <dbReference type="ARBA" id="ARBA00022603"/>
    </source>
</evidence>
<accession>A0A7W1XP88</accession>
<evidence type="ECO:0000256" key="5">
    <source>
        <dbReference type="ARBA" id="ARBA00022691"/>
    </source>
</evidence>
<dbReference type="InterPro" id="IPR029063">
    <property type="entry name" value="SAM-dependent_MTases_sf"/>
</dbReference>
<evidence type="ECO:0000256" key="2">
    <source>
        <dbReference type="ARBA" id="ARBA00022490"/>
    </source>
</evidence>
<dbReference type="PANTHER" id="PTHR43648:SF1">
    <property type="entry name" value="ELECTRON TRANSFER FLAVOPROTEIN BETA SUBUNIT LYSINE METHYLTRANSFERASE"/>
    <property type="match status" value="1"/>
</dbReference>
<keyword evidence="3 6" id="KW-0489">Methyltransferase</keyword>
<dbReference type="Pfam" id="PF06325">
    <property type="entry name" value="PrmA"/>
    <property type="match status" value="1"/>
</dbReference>
<dbReference type="EC" id="2.1.1.-" evidence="6"/>
<dbReference type="GO" id="GO:0005737">
    <property type="term" value="C:cytoplasm"/>
    <property type="evidence" value="ECO:0007669"/>
    <property type="project" value="UniProtKB-SubCell"/>
</dbReference>
<dbReference type="RefSeq" id="WP_181736579.1">
    <property type="nucleotide sequence ID" value="NZ_JACEOL010000001.1"/>
</dbReference>
<keyword evidence="7" id="KW-0687">Ribonucleoprotein</keyword>
<comment type="function">
    <text evidence="6">Methylates ribosomal protein L11.</text>
</comment>
<evidence type="ECO:0000256" key="4">
    <source>
        <dbReference type="ARBA" id="ARBA00022679"/>
    </source>
</evidence>
<dbReference type="EMBL" id="JACEOL010000001">
    <property type="protein sequence ID" value="MBA4600768.1"/>
    <property type="molecule type" value="Genomic_DNA"/>
</dbReference>
<evidence type="ECO:0000256" key="1">
    <source>
        <dbReference type="ARBA" id="ARBA00009741"/>
    </source>
</evidence>
<dbReference type="CDD" id="cd02440">
    <property type="entry name" value="AdoMet_MTases"/>
    <property type="match status" value="1"/>
</dbReference>
<comment type="similarity">
    <text evidence="1 6">Belongs to the methyltransferase superfamily. PrmA family.</text>
</comment>
<protein>
    <recommendedName>
        <fullName evidence="6">Ribosomal protein L11 methyltransferase</fullName>
        <shortName evidence="6">L11 Mtase</shortName>
        <ecNumber evidence="6">2.1.1.-</ecNumber>
    </recommendedName>
</protein>
<comment type="caution">
    <text evidence="7">The sequence shown here is derived from an EMBL/GenBank/DDBJ whole genome shotgun (WGS) entry which is preliminary data.</text>
</comment>
<keyword evidence="7" id="KW-0689">Ribosomal protein</keyword>
<feature type="binding site" evidence="6">
    <location>
        <position position="207"/>
    </location>
    <ligand>
        <name>S-adenosyl-L-methionine</name>
        <dbReference type="ChEBI" id="CHEBI:59789"/>
    </ligand>
</feature>
<evidence type="ECO:0000313" key="7">
    <source>
        <dbReference type="EMBL" id="MBA4600768.1"/>
    </source>
</evidence>
<dbReference type="Proteomes" id="UP000538292">
    <property type="component" value="Unassembled WGS sequence"/>
</dbReference>
<dbReference type="GO" id="GO:0032259">
    <property type="term" value="P:methylation"/>
    <property type="evidence" value="ECO:0007669"/>
    <property type="project" value="UniProtKB-KW"/>
</dbReference>
<dbReference type="Gene3D" id="3.40.50.150">
    <property type="entry name" value="Vaccinia Virus protein VP39"/>
    <property type="match status" value="1"/>
</dbReference>
<feature type="binding site" evidence="6">
    <location>
        <position position="164"/>
    </location>
    <ligand>
        <name>S-adenosyl-L-methionine</name>
        <dbReference type="ChEBI" id="CHEBI:59789"/>
    </ligand>
</feature>
<dbReference type="InterPro" id="IPR050078">
    <property type="entry name" value="Ribosomal_L11_MeTrfase_PrmA"/>
</dbReference>
<keyword evidence="8" id="KW-1185">Reference proteome</keyword>
<name>A0A7W1XP88_9BACL</name>
<keyword evidence="4 6" id="KW-0808">Transferase</keyword>
<dbReference type="GO" id="GO:0008276">
    <property type="term" value="F:protein methyltransferase activity"/>
    <property type="evidence" value="ECO:0007669"/>
    <property type="project" value="UniProtKB-UniRule"/>
</dbReference>
<dbReference type="NCBIfam" id="TIGR00406">
    <property type="entry name" value="prmA"/>
    <property type="match status" value="1"/>
</dbReference>
<evidence type="ECO:0000313" key="8">
    <source>
        <dbReference type="Proteomes" id="UP000538292"/>
    </source>
</evidence>
<feature type="binding site" evidence="6">
    <location>
        <position position="185"/>
    </location>
    <ligand>
        <name>S-adenosyl-L-methionine</name>
        <dbReference type="ChEBI" id="CHEBI:59789"/>
    </ligand>
</feature>
<dbReference type="PIRSF" id="PIRSF000401">
    <property type="entry name" value="RPL11_MTase"/>
    <property type="match status" value="1"/>
</dbReference>
<keyword evidence="2 6" id="KW-0963">Cytoplasm</keyword>
<dbReference type="PANTHER" id="PTHR43648">
    <property type="entry name" value="ELECTRON TRANSFER FLAVOPROTEIN BETA SUBUNIT LYSINE METHYLTRANSFERASE"/>
    <property type="match status" value="1"/>
</dbReference>
<dbReference type="AlphaFoldDB" id="A0A7W1XP88"/>
<dbReference type="InterPro" id="IPR004498">
    <property type="entry name" value="Ribosomal_PrmA_MeTrfase"/>
</dbReference>
<proteinExistence type="inferred from homology"/>
<organism evidence="7 8">
    <name type="scientific">Thermoactinomyces mirandus</name>
    <dbReference type="NCBI Taxonomy" id="2756294"/>
    <lineage>
        <taxon>Bacteria</taxon>
        <taxon>Bacillati</taxon>
        <taxon>Bacillota</taxon>
        <taxon>Bacilli</taxon>
        <taxon>Bacillales</taxon>
        <taxon>Thermoactinomycetaceae</taxon>
        <taxon>Thermoactinomyces</taxon>
    </lineage>
</organism>
<dbReference type="SUPFAM" id="SSF53335">
    <property type="entry name" value="S-adenosyl-L-methionine-dependent methyltransferases"/>
    <property type="match status" value="1"/>
</dbReference>
<comment type="subcellular location">
    <subcellularLocation>
        <location evidence="6">Cytoplasm</location>
    </subcellularLocation>
</comment>
<evidence type="ECO:0000256" key="6">
    <source>
        <dbReference type="HAMAP-Rule" id="MF_00735"/>
    </source>
</evidence>
<sequence>MNWLEISVHTGREALEAVSQFLQDLGAGGVAIEDSEVLHRTFADHFGEIVELSPEDYPEEGVIVKAYLSDLKRLDGSGLIRQVEMKLKSLEQIGLDVRPARVEVRTVSESSWENEWKKYYKPVQVSGQITIKPVWENYEARGSGEKIIQMDPGMAFGTGTHPTTRLSIQLLEKYMPSQASVIDVGCGSGILSIVAGKLGAGKILALDKDPLAVEKAGENIRLNPLDSQIVVKEGDLLKGVSETADVVVANILAEIIAKMVYDLPRVLVPGGIFIGSGIVREKAEIVEKALVSCGLKVLEAKQQEGWVAIAAKKW</sequence>
<reference evidence="7 8" key="1">
    <citation type="submission" date="2020-07" db="EMBL/GenBank/DDBJ databases">
        <title>Thermoactinomyces phylogeny.</title>
        <authorList>
            <person name="Dunlap C."/>
        </authorList>
    </citation>
    <scope>NUCLEOTIDE SEQUENCE [LARGE SCALE GENOMIC DNA]</scope>
    <source>
        <strain evidence="7 8">AMNI-1</strain>
    </source>
</reference>
<feature type="binding site" evidence="6">
    <location>
        <position position="250"/>
    </location>
    <ligand>
        <name>S-adenosyl-L-methionine</name>
        <dbReference type="ChEBI" id="CHEBI:59789"/>
    </ligand>
</feature>
<keyword evidence="5 6" id="KW-0949">S-adenosyl-L-methionine</keyword>
<comment type="catalytic activity">
    <reaction evidence="6">
        <text>L-lysyl-[protein] + 3 S-adenosyl-L-methionine = N(6),N(6),N(6)-trimethyl-L-lysyl-[protein] + 3 S-adenosyl-L-homocysteine + 3 H(+)</text>
        <dbReference type="Rhea" id="RHEA:54192"/>
        <dbReference type="Rhea" id="RHEA-COMP:9752"/>
        <dbReference type="Rhea" id="RHEA-COMP:13826"/>
        <dbReference type="ChEBI" id="CHEBI:15378"/>
        <dbReference type="ChEBI" id="CHEBI:29969"/>
        <dbReference type="ChEBI" id="CHEBI:57856"/>
        <dbReference type="ChEBI" id="CHEBI:59789"/>
        <dbReference type="ChEBI" id="CHEBI:61961"/>
    </reaction>
</comment>
<gene>
    <name evidence="6 7" type="primary">prmA</name>
    <name evidence="7" type="ORF">H2C83_00195</name>
</gene>
<dbReference type="HAMAP" id="MF_00735">
    <property type="entry name" value="Methyltr_PrmA"/>
    <property type="match status" value="1"/>
</dbReference>